<dbReference type="Gene3D" id="3.40.50.1820">
    <property type="entry name" value="alpha/beta hydrolase"/>
    <property type="match status" value="1"/>
</dbReference>
<dbReference type="InterPro" id="IPR000073">
    <property type="entry name" value="AB_hydrolase_1"/>
</dbReference>
<dbReference type="PANTHER" id="PTHR11005">
    <property type="entry name" value="LYSOSOMAL ACID LIPASE-RELATED"/>
    <property type="match status" value="1"/>
</dbReference>
<evidence type="ECO:0000256" key="5">
    <source>
        <dbReference type="ARBA" id="ARBA00023098"/>
    </source>
</evidence>
<dbReference type="Proteomes" id="UP001549921">
    <property type="component" value="Unassembled WGS sequence"/>
</dbReference>
<sequence>MLKLLTVTVGVLFMVSRNVINTADLTWGVYKNDPTNKDSNYFQTQIDRIKQIMEEAFTGNYYKNWRTNIEDYIDSYKDRTSFMQTDDPRARLEHPELVLSAPAMIASNGYDCETHSVVSQGHVLTIHRIPRPKKGGPTPNTTVILQHGLFDSSANFIINGPEKSLGYVLADAGYDVWISNTRGNRYSREHLKYKTNTKEFWNFSFDEIARYDMPALIDYILKIKGSDTKIGYIGHSMGTTIMFAMLSLRPEYNEKMSVGIALAPTVFMSNMESPVKALNAGTSRAAHAALWLRSYEVAPIDFLATVSKVCQTELASDFCKRLVFYITGEDEEQWNKFRILQFLANGGGTSWKNILHFAQLNLSGKFQQFDYESPERNRAVYNSDTPPDYDLKNVKLNTTLFWAKNDLMNSEKDVQKLHDTLPDTTTMYSVPFSKFNHGDYLWAYDAPRLVNDKVLEILGEARNV</sequence>
<keyword evidence="3" id="KW-0378">Hydrolase</keyword>
<name>A0ABD0TBU7_LOXSC</name>
<evidence type="ECO:0000256" key="1">
    <source>
        <dbReference type="ARBA" id="ARBA00010701"/>
    </source>
</evidence>
<evidence type="ECO:0000313" key="10">
    <source>
        <dbReference type="Proteomes" id="UP001549921"/>
    </source>
</evidence>
<protein>
    <recommendedName>
        <fullName evidence="8">AB hydrolase-1 domain-containing protein</fullName>
    </recommendedName>
</protein>
<dbReference type="FunFam" id="3.40.50.1820:FF:000057">
    <property type="entry name" value="Lipase"/>
    <property type="match status" value="1"/>
</dbReference>
<dbReference type="SUPFAM" id="SSF53474">
    <property type="entry name" value="alpha/beta-Hydrolases"/>
    <property type="match status" value="1"/>
</dbReference>
<evidence type="ECO:0000313" key="9">
    <source>
        <dbReference type="EMBL" id="KAL0840869.1"/>
    </source>
</evidence>
<dbReference type="EMBL" id="JBEDNZ010000006">
    <property type="protein sequence ID" value="KAL0840869.1"/>
    <property type="molecule type" value="Genomic_DNA"/>
</dbReference>
<dbReference type="GO" id="GO:0016042">
    <property type="term" value="P:lipid catabolic process"/>
    <property type="evidence" value="ECO:0007669"/>
    <property type="project" value="UniProtKB-KW"/>
</dbReference>
<keyword evidence="6" id="KW-0325">Glycoprotein</keyword>
<evidence type="ECO:0000256" key="6">
    <source>
        <dbReference type="ARBA" id="ARBA00023180"/>
    </source>
</evidence>
<feature type="signal peptide" evidence="7">
    <location>
        <begin position="1"/>
        <end position="22"/>
    </location>
</feature>
<comment type="caution">
    <text evidence="9">The sequence shown here is derived from an EMBL/GenBank/DDBJ whole genome shotgun (WGS) entry which is preliminary data.</text>
</comment>
<evidence type="ECO:0000259" key="8">
    <source>
        <dbReference type="Pfam" id="PF00561"/>
    </source>
</evidence>
<evidence type="ECO:0000256" key="7">
    <source>
        <dbReference type="SAM" id="SignalP"/>
    </source>
</evidence>
<reference evidence="9 10" key="1">
    <citation type="submission" date="2024-06" db="EMBL/GenBank/DDBJ databases">
        <title>A chromosome-level genome assembly of beet webworm, Loxostege sticticalis.</title>
        <authorList>
            <person name="Zhang Y."/>
        </authorList>
    </citation>
    <scope>NUCLEOTIDE SEQUENCE [LARGE SCALE GENOMIC DNA]</scope>
    <source>
        <strain evidence="9">AQ028</strain>
        <tissue evidence="9">Male pupae</tissue>
    </source>
</reference>
<evidence type="ECO:0000256" key="2">
    <source>
        <dbReference type="ARBA" id="ARBA00022729"/>
    </source>
</evidence>
<dbReference type="InterPro" id="IPR029058">
    <property type="entry name" value="AB_hydrolase_fold"/>
</dbReference>
<gene>
    <name evidence="9" type="ORF">ABMA28_014673</name>
</gene>
<evidence type="ECO:0000256" key="4">
    <source>
        <dbReference type="ARBA" id="ARBA00022963"/>
    </source>
</evidence>
<feature type="domain" description="AB hydrolase-1" evidence="8">
    <location>
        <begin position="142"/>
        <end position="423"/>
    </location>
</feature>
<feature type="chain" id="PRO_5044790135" description="AB hydrolase-1 domain-containing protein" evidence="7">
    <location>
        <begin position="23"/>
        <end position="464"/>
    </location>
</feature>
<dbReference type="AlphaFoldDB" id="A0ABD0TBU7"/>
<dbReference type="GO" id="GO:0016787">
    <property type="term" value="F:hydrolase activity"/>
    <property type="evidence" value="ECO:0007669"/>
    <property type="project" value="UniProtKB-KW"/>
</dbReference>
<keyword evidence="4" id="KW-0442">Lipid degradation</keyword>
<organism evidence="9 10">
    <name type="scientific">Loxostege sticticalis</name>
    <name type="common">Beet webworm moth</name>
    <dbReference type="NCBI Taxonomy" id="481309"/>
    <lineage>
        <taxon>Eukaryota</taxon>
        <taxon>Metazoa</taxon>
        <taxon>Ecdysozoa</taxon>
        <taxon>Arthropoda</taxon>
        <taxon>Hexapoda</taxon>
        <taxon>Insecta</taxon>
        <taxon>Pterygota</taxon>
        <taxon>Neoptera</taxon>
        <taxon>Endopterygota</taxon>
        <taxon>Lepidoptera</taxon>
        <taxon>Glossata</taxon>
        <taxon>Ditrysia</taxon>
        <taxon>Pyraloidea</taxon>
        <taxon>Crambidae</taxon>
        <taxon>Pyraustinae</taxon>
        <taxon>Loxostege</taxon>
    </lineage>
</organism>
<comment type="similarity">
    <text evidence="1">Belongs to the AB hydrolase superfamily. Lipase family.</text>
</comment>
<accession>A0ABD0TBU7</accession>
<keyword evidence="2 7" id="KW-0732">Signal</keyword>
<proteinExistence type="inferred from homology"/>
<evidence type="ECO:0000256" key="3">
    <source>
        <dbReference type="ARBA" id="ARBA00022801"/>
    </source>
</evidence>
<keyword evidence="5" id="KW-0443">Lipid metabolism</keyword>
<dbReference type="Pfam" id="PF00561">
    <property type="entry name" value="Abhydrolase_1"/>
    <property type="match status" value="1"/>
</dbReference>